<proteinExistence type="predicted"/>
<dbReference type="OrthoDB" id="3240006at2"/>
<feature type="compositionally biased region" description="Gly residues" evidence="1">
    <location>
        <begin position="130"/>
        <end position="158"/>
    </location>
</feature>
<protein>
    <submittedName>
        <fullName evidence="2">Uncharacterized protein</fullName>
    </submittedName>
</protein>
<evidence type="ECO:0000313" key="3">
    <source>
        <dbReference type="Proteomes" id="UP000019155"/>
    </source>
</evidence>
<dbReference type="AlphaFoldDB" id="W4NB07"/>
<dbReference type="RefSeq" id="WP_034874063.1">
    <property type="nucleotide sequence ID" value="NZ_AZMV01000001.1"/>
</dbReference>
<feature type="compositionally biased region" description="Polar residues" evidence="1">
    <location>
        <begin position="115"/>
        <end position="128"/>
    </location>
</feature>
<dbReference type="Proteomes" id="UP000019155">
    <property type="component" value="Unassembled WGS sequence"/>
</dbReference>
<dbReference type="EMBL" id="AZMV01000001">
    <property type="protein sequence ID" value="ETY72288.1"/>
    <property type="molecule type" value="Genomic_DNA"/>
</dbReference>
<organism evidence="2 3">
    <name type="scientific">Bifidobacterium moukalabense DSM 27321</name>
    <dbReference type="NCBI Taxonomy" id="1435051"/>
    <lineage>
        <taxon>Bacteria</taxon>
        <taxon>Bacillati</taxon>
        <taxon>Actinomycetota</taxon>
        <taxon>Actinomycetes</taxon>
        <taxon>Bifidobacteriales</taxon>
        <taxon>Bifidobacteriaceae</taxon>
        <taxon>Bifidobacterium</taxon>
    </lineage>
</organism>
<evidence type="ECO:0000313" key="2">
    <source>
        <dbReference type="EMBL" id="ETY72288.1"/>
    </source>
</evidence>
<dbReference type="InterPro" id="IPR028994">
    <property type="entry name" value="Integrin_alpha_N"/>
</dbReference>
<accession>W4NB07</accession>
<comment type="caution">
    <text evidence="2">The sequence shown here is derived from an EMBL/GenBank/DDBJ whole genome shotgun (WGS) entry which is preliminary data.</text>
</comment>
<feature type="region of interest" description="Disordered" evidence="1">
    <location>
        <begin position="280"/>
        <end position="320"/>
    </location>
</feature>
<reference evidence="2 3" key="1">
    <citation type="journal article" date="2014" name="Genome Announc.">
        <title>The Genome Sequence of Bifidobacterium moukalabense DSM 27321 Highlights the Close Phylogenetic Relatedness with the Bifidobacterium dentium Taxon.</title>
        <authorList>
            <person name="Lugli G.A."/>
            <person name="Duranti S."/>
            <person name="Milani C."/>
            <person name="Turroni F."/>
            <person name="Viappiani A."/>
            <person name="Mangifesta M."/>
            <person name="van Sinderen D."/>
            <person name="Ventura M."/>
        </authorList>
    </citation>
    <scope>NUCLEOTIDE SEQUENCE [LARGE SCALE GENOMIC DNA]</scope>
    <source>
        <strain evidence="2 3">DSM 27321</strain>
    </source>
</reference>
<dbReference type="PATRIC" id="fig|1435051.3.peg.299"/>
<feature type="compositionally biased region" description="Low complexity" evidence="1">
    <location>
        <begin position="209"/>
        <end position="232"/>
    </location>
</feature>
<feature type="compositionally biased region" description="Polar residues" evidence="1">
    <location>
        <begin position="167"/>
        <end position="193"/>
    </location>
</feature>
<gene>
    <name evidence="2" type="ORF">BMOU_0305</name>
</gene>
<keyword evidence="3" id="KW-1185">Reference proteome</keyword>
<dbReference type="SUPFAM" id="SSF69318">
    <property type="entry name" value="Integrin alpha N-terminal domain"/>
    <property type="match status" value="1"/>
</dbReference>
<name>W4NB07_9BIFI</name>
<dbReference type="eggNOG" id="ENOG5031K1A">
    <property type="taxonomic scope" value="Bacteria"/>
</dbReference>
<feature type="region of interest" description="Disordered" evidence="1">
    <location>
        <begin position="114"/>
        <end position="241"/>
    </location>
</feature>
<sequence length="408" mass="42180">MASQCILYNSDDLAKTAQAYHEAANGFAAAKSTFVQTGASNPGFGLFMMALYPPYIACKAATQGYLGNIGQMAEKLSTALQGASEDSQQVECDCQDQIDNLQKQIDEHNKRLTALENNQHTGTSTDSNMGDGGEAGTGSGGYGGGGTGGYSGGGGGGSADSSDTSGMQSISTPAQSSPADTSTSVDDGAQTSYAPIDTANGTGAGTQHGAGTTDTQHGTDSNTQNGTGTNGTMPPADQKTKDTVNTIGLDANGDAKDDYSLNLADGNTHATVLEDGSVKLSRQDASSMPMPPGTNAGKPDSSFSIDANNDGKDDVSMAPDTGADARISIFEKDDSKYAAIDFDNDGDYDAAVRIGDSEAAREAMRRETEESVWQGIASRDPLGRSADELKSLYQDRDIVELPQRTEIK</sequence>
<evidence type="ECO:0000256" key="1">
    <source>
        <dbReference type="SAM" id="MobiDB-lite"/>
    </source>
</evidence>
<dbReference type="STRING" id="1435051.BMOU_0305"/>
<dbReference type="GeneID" id="97502484"/>